<accession>B0S4C3</accession>
<dbReference type="Proteomes" id="UP000001319">
    <property type="component" value="Plasmid pFMC"/>
</dbReference>
<protein>
    <submittedName>
        <fullName evidence="1">Uncharacterized protein</fullName>
    </submittedName>
</protein>
<reference evidence="1 2" key="1">
    <citation type="journal article" date="2008" name="DNA Res.">
        <title>Complete genome sequence of Finegoldia magna, an anaerobic opportunistic pathogen.</title>
        <authorList>
            <person name="Goto T."/>
            <person name="Yamashita A."/>
            <person name="Hirakawa H."/>
            <person name="Matsutani M."/>
            <person name="Todo K."/>
            <person name="Ohshima K."/>
            <person name="Toh H."/>
            <person name="Miyamoto K."/>
            <person name="Kuhara S."/>
            <person name="Hattori M."/>
            <person name="Shimizu T."/>
            <person name="Akimoto S."/>
        </authorList>
    </citation>
    <scope>NUCLEOTIDE SEQUENCE [LARGE SCALE GENOMIC DNA]</scope>
    <source>
        <strain evidence="2">ATCC 29328 / DSM 20472 / WAL 2508</strain>
        <plasmid evidence="1 2">pFMC</plasmid>
    </source>
</reference>
<dbReference type="KEGG" id="fma:FMG_P0065"/>
<keyword evidence="2" id="KW-1185">Reference proteome</keyword>
<proteinExistence type="predicted"/>
<geneLocation type="plasmid" evidence="1 2">
    <name>pFMC</name>
</geneLocation>
<evidence type="ECO:0000313" key="1">
    <source>
        <dbReference type="EMBL" id="BAG09114.1"/>
    </source>
</evidence>
<dbReference type="AlphaFoldDB" id="B0S4C3"/>
<dbReference type="HOGENOM" id="CLU_1479966_0_0_9"/>
<evidence type="ECO:0000313" key="2">
    <source>
        <dbReference type="Proteomes" id="UP000001319"/>
    </source>
</evidence>
<sequence length="182" mass="21553">MKVNVKNTKMVLKDMKEDFSCPIPFSKNDYIEFSKQYSGESFNDEEYQCKINSYIMESDICEKIIEHFYKNNLEYFTKYFPEFREHFCSEAFVGYVFDYAGDGVAMFSDYTNIVSDLCTLVDYAFFRECVLSLIYRDNDEQVASDIIDENLDDIEMDSYDCFTIDDIYDVVEKYSNKNVICD</sequence>
<gene>
    <name evidence="1" type="ordered locus">FMG_P0065</name>
</gene>
<dbReference type="EMBL" id="AP008972">
    <property type="protein sequence ID" value="BAG09114.1"/>
    <property type="molecule type" value="Genomic_DNA"/>
</dbReference>
<keyword evidence="1" id="KW-0614">Plasmid</keyword>
<name>B0S4C3_FINM2</name>
<dbReference type="RefSeq" id="WP_012289877.1">
    <property type="nucleotide sequence ID" value="NC_010371.1"/>
</dbReference>
<organism evidence="1 2">
    <name type="scientific">Finegoldia magna (strain ATCC 29328 / DSM 20472 / WAL 2508)</name>
    <name type="common">Peptostreptococcus magnus</name>
    <dbReference type="NCBI Taxonomy" id="334413"/>
    <lineage>
        <taxon>Bacteria</taxon>
        <taxon>Bacillati</taxon>
        <taxon>Bacillota</taxon>
        <taxon>Tissierellia</taxon>
        <taxon>Tissierellales</taxon>
        <taxon>Peptoniphilaceae</taxon>
        <taxon>Finegoldia</taxon>
    </lineage>
</organism>